<feature type="non-terminal residue" evidence="1">
    <location>
        <position position="118"/>
    </location>
</feature>
<evidence type="ECO:0000313" key="2">
    <source>
        <dbReference type="Proteomes" id="UP000297890"/>
    </source>
</evidence>
<reference evidence="1 2" key="1">
    <citation type="journal article" date="2019" name="ISME J.">
        <title>Candidatus Macondimonas diazotrophica, a novel gammaproteobacterial genus dominating crude-oil-contaminated coastal sediments.</title>
        <authorList>
            <person name="Karthikeyan S."/>
            <person name="Konstantinidis K."/>
        </authorList>
    </citation>
    <scope>NUCLEOTIDE SEQUENCE [LARGE SCALE GENOMIC DNA]</scope>
    <source>
        <strain evidence="1 2">KTK01</strain>
    </source>
</reference>
<dbReference type="RefSeq" id="WP_135282982.1">
    <property type="nucleotide sequence ID" value="NZ_SRIO01000048.1"/>
</dbReference>
<proteinExistence type="predicted"/>
<gene>
    <name evidence="1" type="ORF">E4680_13685</name>
</gene>
<comment type="caution">
    <text evidence="1">The sequence shown here is derived from an EMBL/GenBank/DDBJ whole genome shotgun (WGS) entry which is preliminary data.</text>
</comment>
<dbReference type="EMBL" id="SRIO01000048">
    <property type="protein sequence ID" value="TFZ80914.1"/>
    <property type="molecule type" value="Genomic_DNA"/>
</dbReference>
<organism evidence="1 2">
    <name type="scientific">Candidatus Macondimonas diazotrophica</name>
    <dbReference type="NCBI Taxonomy" id="2305248"/>
    <lineage>
        <taxon>Bacteria</taxon>
        <taxon>Pseudomonadati</taxon>
        <taxon>Pseudomonadota</taxon>
        <taxon>Gammaproteobacteria</taxon>
        <taxon>Chromatiales</taxon>
        <taxon>Ectothiorhodospiraceae</taxon>
        <taxon>Candidatus Macondimonas</taxon>
    </lineage>
</organism>
<keyword evidence="2" id="KW-1185">Reference proteome</keyword>
<sequence>MTEEQRISSIKFLCNLIETISCISADDQRFYSDHIVSLADDQVIQYVNDEGIEGEVMMYSPRSHGRVIRIGDVEYGQDGKYNMRTEKGRENILGGIFEIPYIDALMRIGGFSRLPLLA</sequence>
<name>A0A4Z0F6N2_9GAMM</name>
<evidence type="ECO:0000313" key="1">
    <source>
        <dbReference type="EMBL" id="TFZ80914.1"/>
    </source>
</evidence>
<dbReference type="AlphaFoldDB" id="A0A4Z0F6N2"/>
<dbReference type="Proteomes" id="UP000297890">
    <property type="component" value="Unassembled WGS sequence"/>
</dbReference>
<protein>
    <submittedName>
        <fullName evidence="1">Uncharacterized protein</fullName>
    </submittedName>
</protein>
<accession>A0A4Z0F6N2</accession>